<dbReference type="InterPro" id="IPR011990">
    <property type="entry name" value="TPR-like_helical_dom_sf"/>
</dbReference>
<dbReference type="CDD" id="cd00093">
    <property type="entry name" value="HTH_XRE"/>
    <property type="match status" value="1"/>
</dbReference>
<dbReference type="SMART" id="SM00530">
    <property type="entry name" value="HTH_XRE"/>
    <property type="match status" value="1"/>
</dbReference>
<dbReference type="EMBL" id="BNDZ01000005">
    <property type="protein sequence ID" value="GHI48797.1"/>
    <property type="molecule type" value="Genomic_DNA"/>
</dbReference>
<dbReference type="Gene3D" id="1.10.260.40">
    <property type="entry name" value="lambda repressor-like DNA-binding domains"/>
    <property type="match status" value="1"/>
</dbReference>
<dbReference type="InterPro" id="IPR001387">
    <property type="entry name" value="Cro/C1-type_HTH"/>
</dbReference>
<evidence type="ECO:0000313" key="4">
    <source>
        <dbReference type="EMBL" id="RZE35289.1"/>
    </source>
</evidence>
<evidence type="ECO:0000313" key="2">
    <source>
        <dbReference type="EMBL" id="GHI48797.1"/>
    </source>
</evidence>
<accession>A0A126Y8M5</accession>
<protein>
    <submittedName>
        <fullName evidence="3">Helix-turn-helix domain-containing protein</fullName>
    </submittedName>
</protein>
<dbReference type="Proteomes" id="UP000292693">
    <property type="component" value="Unassembled WGS sequence"/>
</dbReference>
<organism evidence="3 6">
    <name type="scientific">Streptomyces albidoflavus</name>
    <dbReference type="NCBI Taxonomy" id="1886"/>
    <lineage>
        <taxon>Bacteria</taxon>
        <taxon>Bacillati</taxon>
        <taxon>Actinomycetota</taxon>
        <taxon>Actinomycetes</taxon>
        <taxon>Kitasatosporales</taxon>
        <taxon>Streptomycetaceae</taxon>
        <taxon>Streptomyces</taxon>
        <taxon>Streptomyces albidoflavus group</taxon>
    </lineage>
</organism>
<dbReference type="Gene3D" id="1.25.40.10">
    <property type="entry name" value="Tetratricopeptide repeat domain"/>
    <property type="match status" value="1"/>
</dbReference>
<dbReference type="PROSITE" id="PS50943">
    <property type="entry name" value="HTH_CROC1"/>
    <property type="match status" value="1"/>
</dbReference>
<feature type="domain" description="HTH cro/C1-type" evidence="1">
    <location>
        <begin position="3"/>
        <end position="57"/>
    </location>
</feature>
<dbReference type="EMBL" id="PKLK01000027">
    <property type="protein sequence ID" value="RZE35289.1"/>
    <property type="molecule type" value="Genomic_DNA"/>
</dbReference>
<name>A0A126Y8M5_9ACTN</name>
<dbReference type="GO" id="GO:0003677">
    <property type="term" value="F:DNA binding"/>
    <property type="evidence" value="ECO:0007669"/>
    <property type="project" value="InterPro"/>
</dbReference>
<dbReference type="Proteomes" id="UP000292095">
    <property type="component" value="Unassembled WGS sequence"/>
</dbReference>
<evidence type="ECO:0000313" key="5">
    <source>
        <dbReference type="Proteomes" id="UP000292095"/>
    </source>
</evidence>
<comment type="caution">
    <text evidence="3">The sequence shown here is derived from an EMBL/GenBank/DDBJ whole genome shotgun (WGS) entry which is preliminary data.</text>
</comment>
<dbReference type="SUPFAM" id="SSF48452">
    <property type="entry name" value="TPR-like"/>
    <property type="match status" value="1"/>
</dbReference>
<dbReference type="InterPro" id="IPR010982">
    <property type="entry name" value="Lambda_DNA-bd_dom_sf"/>
</dbReference>
<reference evidence="2" key="2">
    <citation type="submission" date="2022-09" db="EMBL/GenBank/DDBJ databases">
        <title>Whole genome shotgun sequence of Streptomyces albidoflavus NBRC 12854.</title>
        <authorList>
            <person name="Komaki H."/>
            <person name="Tamura T."/>
        </authorList>
    </citation>
    <scope>NUCLEOTIDE SEQUENCE</scope>
    <source>
        <strain evidence="2">NBRC 12854</strain>
    </source>
</reference>
<dbReference type="RefSeq" id="WP_079055385.1">
    <property type="nucleotide sequence ID" value="NZ_BNDZ01000005.1"/>
</dbReference>
<proteinExistence type="predicted"/>
<reference evidence="5 6" key="1">
    <citation type="submission" date="2017-12" db="EMBL/GenBank/DDBJ databases">
        <title>Population genomics insights into the ecological differentiation and adaptive evolution in streptomycetes.</title>
        <authorList>
            <person name="Li Y."/>
            <person name="Huang Y."/>
        </authorList>
    </citation>
    <scope>NUCLEOTIDE SEQUENCE [LARGE SCALE GENOMIC DNA]</scope>
    <source>
        <strain evidence="4 5">FXJ.2339</strain>
        <strain evidence="3 6">NBRC 100770</strain>
    </source>
</reference>
<gene>
    <name evidence="4" type="ORF">C0Q91_24350</name>
    <name evidence="3" type="ORF">C0Q92_24090</name>
    <name evidence="2" type="ORF">ScoT_49710</name>
</gene>
<dbReference type="Proteomes" id="UP001051844">
    <property type="component" value="Unassembled WGS sequence"/>
</dbReference>
<evidence type="ECO:0000259" key="1">
    <source>
        <dbReference type="PROSITE" id="PS50943"/>
    </source>
</evidence>
<dbReference type="AlphaFoldDB" id="A0A126Y8M5"/>
<evidence type="ECO:0000313" key="6">
    <source>
        <dbReference type="Proteomes" id="UP000292693"/>
    </source>
</evidence>
<sequence length="417" mass="44712">MGLAERRRARGYRQEKLAHLLGVDRTTVGRWESGRVFPQPPQRRGLAHALGLSLDELDCLLAMPAVRVQETARCQTEESPTPGDSDEMMRRAFLRVLSVSGALAVLPVDEAEALQEGAGLGASADFDRMNGHLWQVYQLARSKKAVHPVVRDQLSMLNEALASGRGPTRSLLSAAADLFQLAGEVAFDGNRYSEAASSYALAASVGREADAYDLWACALVRHAYVEMSEGRHRQAVQLLGAAARLARRGDSALSTRQWVASVQAEAYAGLGDLTACERAMDQAETVRELAGGSANGGWLRFDGARLSEERGARYVQLGRFDRAEETLTGALKQSDLAAGHSYRRRGAVLTDLAVIGVRRGDAEQVVAYGGEAVGLARATGSGYVVHRLQALRGELGSLSEDRRVAGLGAEIAALGMS</sequence>
<dbReference type="Pfam" id="PF13560">
    <property type="entry name" value="HTH_31"/>
    <property type="match status" value="1"/>
</dbReference>
<dbReference type="EMBL" id="PKLL01000025">
    <property type="protein sequence ID" value="RZE19148.1"/>
    <property type="molecule type" value="Genomic_DNA"/>
</dbReference>
<dbReference type="SUPFAM" id="SSF47413">
    <property type="entry name" value="lambda repressor-like DNA-binding domains"/>
    <property type="match status" value="1"/>
</dbReference>
<evidence type="ECO:0000313" key="3">
    <source>
        <dbReference type="EMBL" id="RZE19148.1"/>
    </source>
</evidence>